<evidence type="ECO:0000256" key="1">
    <source>
        <dbReference type="SAM" id="SignalP"/>
    </source>
</evidence>
<dbReference type="AlphaFoldDB" id="A0A7K0C6H6"/>
<feature type="signal peptide" evidence="1">
    <location>
        <begin position="1"/>
        <end position="22"/>
    </location>
</feature>
<evidence type="ECO:0008006" key="4">
    <source>
        <dbReference type="Google" id="ProtNLM"/>
    </source>
</evidence>
<sequence length="283" mass="27904">MGLGGLVTATAAGLVLLGPAAASGAAAPQSRSLRAPSGYEIVRVGPIQAPSRSMQKISCPLGKVAVSGGVDMAAPNVLVRSAPTADGKGWEVVVANPPNSAYGSAGGAPVDLKMHAVCMPQPAGYAIATNTVTNVTSSTRVQTGCPGSGTVVLGVGGTAQGEAPVTGLSALYIDQASGVANAALNQTSAGNNKLDVYAICAQPPAGYERFTGPLLTVPNPTTNNSITCPSGKTGLSIGMNVPGARGLIRTIAPGADSSSWTFAGFNGYNTSNYQAAGSLVCAS</sequence>
<dbReference type="Proteomes" id="UP000487268">
    <property type="component" value="Unassembled WGS sequence"/>
</dbReference>
<evidence type="ECO:0000313" key="3">
    <source>
        <dbReference type="Proteomes" id="UP000487268"/>
    </source>
</evidence>
<keyword evidence="1" id="KW-0732">Signal</keyword>
<accession>A0A7K0C6H6</accession>
<gene>
    <name evidence="2" type="ORF">ACRB68_70570</name>
</gene>
<proteinExistence type="predicted"/>
<comment type="caution">
    <text evidence="2">The sequence shown here is derived from an EMBL/GenBank/DDBJ whole genome shotgun (WGS) entry which is preliminary data.</text>
</comment>
<keyword evidence="3" id="KW-1185">Reference proteome</keyword>
<dbReference type="EMBL" id="WEGH01000005">
    <property type="protein sequence ID" value="MQY08946.1"/>
    <property type="molecule type" value="Genomic_DNA"/>
</dbReference>
<feature type="chain" id="PRO_5029551953" description="Secreted protein" evidence="1">
    <location>
        <begin position="23"/>
        <end position="283"/>
    </location>
</feature>
<name>A0A7K0C6H6_9ACTN</name>
<reference evidence="2 3" key="1">
    <citation type="submission" date="2019-10" db="EMBL/GenBank/DDBJ databases">
        <title>Actinomadura rubteroloni sp. nov. and Actinomadura macrotermitis sp. nov., isolated from the gut of fungus growing-termite Macrotermes natalensis.</title>
        <authorList>
            <person name="Benndorf R."/>
            <person name="Martin K."/>
            <person name="Kuefner M."/>
            <person name="De Beer W."/>
            <person name="Kaster A.-K."/>
            <person name="Vollmers J."/>
            <person name="Poulsen M."/>
            <person name="Beemelmanns C."/>
        </authorList>
    </citation>
    <scope>NUCLEOTIDE SEQUENCE [LARGE SCALE GENOMIC DNA]</scope>
    <source>
        <strain evidence="2 3">RB68</strain>
    </source>
</reference>
<evidence type="ECO:0000313" key="2">
    <source>
        <dbReference type="EMBL" id="MQY08946.1"/>
    </source>
</evidence>
<organism evidence="2 3">
    <name type="scientific">Actinomadura macrotermitis</name>
    <dbReference type="NCBI Taxonomy" id="2585200"/>
    <lineage>
        <taxon>Bacteria</taxon>
        <taxon>Bacillati</taxon>
        <taxon>Actinomycetota</taxon>
        <taxon>Actinomycetes</taxon>
        <taxon>Streptosporangiales</taxon>
        <taxon>Thermomonosporaceae</taxon>
        <taxon>Actinomadura</taxon>
    </lineage>
</organism>
<protein>
    <recommendedName>
        <fullName evidence="4">Secreted protein</fullName>
    </recommendedName>
</protein>